<accession>A0AAN5CM45</accession>
<name>A0AAN5CM45_9BILA</name>
<comment type="caution">
    <text evidence="2">The sequence shown here is derived from an EMBL/GenBank/DDBJ whole genome shotgun (WGS) entry which is preliminary data.</text>
</comment>
<keyword evidence="1" id="KW-1133">Transmembrane helix</keyword>
<dbReference type="EMBL" id="BTRK01000004">
    <property type="protein sequence ID" value="GMR46913.1"/>
    <property type="molecule type" value="Genomic_DNA"/>
</dbReference>
<evidence type="ECO:0000256" key="1">
    <source>
        <dbReference type="SAM" id="Phobius"/>
    </source>
</evidence>
<dbReference type="AlphaFoldDB" id="A0AAN5CM45"/>
<reference evidence="3" key="1">
    <citation type="submission" date="2022-10" db="EMBL/GenBank/DDBJ databases">
        <title>Genome assembly of Pristionchus species.</title>
        <authorList>
            <person name="Yoshida K."/>
            <person name="Sommer R.J."/>
        </authorList>
    </citation>
    <scope>NUCLEOTIDE SEQUENCE [LARGE SCALE GENOMIC DNA]</scope>
    <source>
        <strain evidence="3">RS5460</strain>
    </source>
</reference>
<evidence type="ECO:0000313" key="2">
    <source>
        <dbReference type="EMBL" id="GMR46913.1"/>
    </source>
</evidence>
<sequence>MMKESSFTYCFGYSFKYNSITLLISFHFLFEFFRDLSPFSNHSLHSRGSYLPSDASQCPILKNATAQKILLSSFQSESTHGSPNDLNRKYIHRRWFLNNLDMLHNETGVARHRPFLVVKKLTNVDFHVRYPCSIGECLARRSEGETHLP</sequence>
<protein>
    <submittedName>
        <fullName evidence="2">Uncharacterized protein</fullName>
    </submittedName>
</protein>
<feature type="non-terminal residue" evidence="2">
    <location>
        <position position="149"/>
    </location>
</feature>
<keyword evidence="3" id="KW-1185">Reference proteome</keyword>
<dbReference type="Proteomes" id="UP001328107">
    <property type="component" value="Unassembled WGS sequence"/>
</dbReference>
<keyword evidence="1" id="KW-0472">Membrane</keyword>
<keyword evidence="1" id="KW-0812">Transmembrane</keyword>
<feature type="transmembrane region" description="Helical" evidence="1">
    <location>
        <begin position="15"/>
        <end position="33"/>
    </location>
</feature>
<organism evidence="2 3">
    <name type="scientific">Pristionchus mayeri</name>
    <dbReference type="NCBI Taxonomy" id="1317129"/>
    <lineage>
        <taxon>Eukaryota</taxon>
        <taxon>Metazoa</taxon>
        <taxon>Ecdysozoa</taxon>
        <taxon>Nematoda</taxon>
        <taxon>Chromadorea</taxon>
        <taxon>Rhabditida</taxon>
        <taxon>Rhabditina</taxon>
        <taxon>Diplogasteromorpha</taxon>
        <taxon>Diplogasteroidea</taxon>
        <taxon>Neodiplogasteridae</taxon>
        <taxon>Pristionchus</taxon>
    </lineage>
</organism>
<proteinExistence type="predicted"/>
<evidence type="ECO:0000313" key="3">
    <source>
        <dbReference type="Proteomes" id="UP001328107"/>
    </source>
</evidence>
<gene>
    <name evidence="2" type="ORF">PMAYCL1PPCAC_17108</name>
</gene>